<comment type="caution">
    <text evidence="1">The sequence shown here is derived from an EMBL/GenBank/DDBJ whole genome shotgun (WGS) entry which is preliminary data.</text>
</comment>
<sequence length="23" mass="2508">MATSDKLQLFLSTKAWASTTPPL</sequence>
<dbReference type="Gramene" id="OMO54231">
    <property type="protein sequence ID" value="OMO54231"/>
    <property type="gene ID" value="CCACVL1_27957"/>
</dbReference>
<keyword evidence="2" id="KW-1185">Reference proteome</keyword>
<reference evidence="1 2" key="1">
    <citation type="submission" date="2013-09" db="EMBL/GenBank/DDBJ databases">
        <title>Corchorus capsularis genome sequencing.</title>
        <authorList>
            <person name="Alam M."/>
            <person name="Haque M.S."/>
            <person name="Islam M.S."/>
            <person name="Emdad E.M."/>
            <person name="Islam M.M."/>
            <person name="Ahmed B."/>
            <person name="Halim A."/>
            <person name="Hossen Q.M.M."/>
            <person name="Hossain M.Z."/>
            <person name="Ahmed R."/>
            <person name="Khan M.M."/>
            <person name="Islam R."/>
            <person name="Rashid M.M."/>
            <person name="Khan S.A."/>
            <person name="Rahman M.S."/>
            <person name="Alam M."/>
        </authorList>
    </citation>
    <scope>NUCLEOTIDE SEQUENCE [LARGE SCALE GENOMIC DNA]</scope>
    <source>
        <strain evidence="2">cv. CVL-1</strain>
        <tissue evidence="1">Whole seedling</tissue>
    </source>
</reference>
<dbReference type="AlphaFoldDB" id="A0A1R3G851"/>
<name>A0A1R3G851_COCAP</name>
<gene>
    <name evidence="1" type="ORF">CCACVL1_27957</name>
</gene>
<proteinExistence type="predicted"/>
<dbReference type="Proteomes" id="UP000188268">
    <property type="component" value="Unassembled WGS sequence"/>
</dbReference>
<evidence type="ECO:0000313" key="2">
    <source>
        <dbReference type="Proteomes" id="UP000188268"/>
    </source>
</evidence>
<organism evidence="1 2">
    <name type="scientific">Corchorus capsularis</name>
    <name type="common">Jute</name>
    <dbReference type="NCBI Taxonomy" id="210143"/>
    <lineage>
        <taxon>Eukaryota</taxon>
        <taxon>Viridiplantae</taxon>
        <taxon>Streptophyta</taxon>
        <taxon>Embryophyta</taxon>
        <taxon>Tracheophyta</taxon>
        <taxon>Spermatophyta</taxon>
        <taxon>Magnoliopsida</taxon>
        <taxon>eudicotyledons</taxon>
        <taxon>Gunneridae</taxon>
        <taxon>Pentapetalae</taxon>
        <taxon>rosids</taxon>
        <taxon>malvids</taxon>
        <taxon>Malvales</taxon>
        <taxon>Malvaceae</taxon>
        <taxon>Grewioideae</taxon>
        <taxon>Apeibeae</taxon>
        <taxon>Corchorus</taxon>
    </lineage>
</organism>
<dbReference type="EMBL" id="AWWV01015004">
    <property type="protein sequence ID" value="OMO54231.1"/>
    <property type="molecule type" value="Genomic_DNA"/>
</dbReference>
<evidence type="ECO:0000313" key="1">
    <source>
        <dbReference type="EMBL" id="OMO54231.1"/>
    </source>
</evidence>
<accession>A0A1R3G851</accession>
<protein>
    <submittedName>
        <fullName evidence="1">Uncharacterized protein</fullName>
    </submittedName>
</protein>